<evidence type="ECO:0000313" key="3">
    <source>
        <dbReference type="Proteomes" id="UP000076927"/>
    </source>
</evidence>
<proteinExistence type="predicted"/>
<dbReference type="RefSeq" id="WP_068608927.1">
    <property type="nucleotide sequence ID" value="NZ_CP011388.1"/>
</dbReference>
<dbReference type="STRING" id="1178515.SY83_17720"/>
<keyword evidence="3" id="KW-1185">Reference proteome</keyword>
<keyword evidence="1" id="KW-1133">Transmembrane helix</keyword>
<evidence type="ECO:0000313" key="2">
    <source>
        <dbReference type="EMBL" id="ANE47822.1"/>
    </source>
</evidence>
<dbReference type="Pfam" id="PF05437">
    <property type="entry name" value="AzlD"/>
    <property type="match status" value="1"/>
</dbReference>
<dbReference type="InterPro" id="IPR008407">
    <property type="entry name" value="Brnchd-chn_aa_trnsp_AzlD"/>
</dbReference>
<accession>A0A172TLG6</accession>
<protein>
    <submittedName>
        <fullName evidence="2">Branched-chain amino acid ABC transporter</fullName>
    </submittedName>
</protein>
<feature type="transmembrane region" description="Helical" evidence="1">
    <location>
        <begin position="6"/>
        <end position="29"/>
    </location>
</feature>
<dbReference type="OrthoDB" id="7870017at2"/>
<feature type="transmembrane region" description="Helical" evidence="1">
    <location>
        <begin position="80"/>
        <end position="108"/>
    </location>
</feature>
<dbReference type="KEGG" id="pswu:SY83_17720"/>
<dbReference type="EMBL" id="CP011388">
    <property type="protein sequence ID" value="ANE47822.1"/>
    <property type="molecule type" value="Genomic_DNA"/>
</dbReference>
<sequence>MEINLYVLLVSLGTAFVTLIPRVVPLVVLSRLDLPEWFTRWLNYVPISVMAALIGQEIFLNEGELVPFQHNLKLWAALPTVIVAVWTRSLVATVVTGAMALMILRFFIS</sequence>
<gene>
    <name evidence="2" type="ORF">SY83_17720</name>
</gene>
<name>A0A172TLG6_9BACL</name>
<dbReference type="Proteomes" id="UP000076927">
    <property type="component" value="Chromosome"/>
</dbReference>
<keyword evidence="1" id="KW-0472">Membrane</keyword>
<reference evidence="2 3" key="1">
    <citation type="submission" date="2015-01" db="EMBL/GenBank/DDBJ databases">
        <title>Paenibacillus swuensis/DY6/whole genome sequencing.</title>
        <authorList>
            <person name="Kim M.K."/>
            <person name="Srinivasan S."/>
            <person name="Lee J.-J."/>
        </authorList>
    </citation>
    <scope>NUCLEOTIDE SEQUENCE [LARGE SCALE GENOMIC DNA]</scope>
    <source>
        <strain evidence="2 3">DY6</strain>
    </source>
</reference>
<dbReference type="PATRIC" id="fig|1178515.4.peg.3571"/>
<keyword evidence="1" id="KW-0812">Transmembrane</keyword>
<evidence type="ECO:0000256" key="1">
    <source>
        <dbReference type="SAM" id="Phobius"/>
    </source>
</evidence>
<organism evidence="2 3">
    <name type="scientific">Paenibacillus swuensis</name>
    <dbReference type="NCBI Taxonomy" id="1178515"/>
    <lineage>
        <taxon>Bacteria</taxon>
        <taxon>Bacillati</taxon>
        <taxon>Bacillota</taxon>
        <taxon>Bacilli</taxon>
        <taxon>Bacillales</taxon>
        <taxon>Paenibacillaceae</taxon>
        <taxon>Paenibacillus</taxon>
    </lineage>
</organism>
<dbReference type="AlphaFoldDB" id="A0A172TLG6"/>